<feature type="domain" description="Ubiquitin-like protease family profile" evidence="5">
    <location>
        <begin position="400"/>
        <end position="456"/>
    </location>
</feature>
<evidence type="ECO:0000256" key="3">
    <source>
        <dbReference type="ARBA" id="ARBA00022801"/>
    </source>
</evidence>
<comment type="similarity">
    <text evidence="1">Belongs to the peptidase C48 family.</text>
</comment>
<dbReference type="EMBL" id="CP039352">
    <property type="protein sequence ID" value="QCE03555.1"/>
    <property type="molecule type" value="Genomic_DNA"/>
</dbReference>
<keyword evidence="7" id="KW-1185">Reference proteome</keyword>
<name>A0A4D6MUG7_VIGUN</name>
<dbReference type="InterPro" id="IPR003653">
    <property type="entry name" value="Peptidase_C48_C"/>
</dbReference>
<dbReference type="SUPFAM" id="SSF54001">
    <property type="entry name" value="Cysteine proteinases"/>
    <property type="match status" value="1"/>
</dbReference>
<dbReference type="Proteomes" id="UP000501690">
    <property type="component" value="Linkage Group LG8"/>
</dbReference>
<sequence>MPNLVITKRSSTVYREKTNDHTIFVSGSVAIVQVWACQRLGLGEISGTVAFPRYLSWPLERMGEESNLPIFCDEVPPLKKKKKSELVKLNANTKLLLEMEADLERMKTDFYSRAPAQGFHEERAAYSGVTGGAEAPTKAIDSEEILVDATNEIYVGVEVVVPSKMKSCDIGVASPCNIGAGEGSPDAGHFGIEEPKKSAKGGPSAKEEKTAEEPKDVVDCSLSEDAMIIMCDEEGHDSLEEVVVAMLNEEKVMETEECDDNLDLLGIVPYVNPSSPLHQQSSPVGEAVTPLSQVPVPHVDKFFLYQIVTSKARGCLFVEINDQILTSKETRNFAPREWINNMSIFFAALTFMFKEKCETRSISRVIFSPIYTHKVIRDCAKRKAHNLELLFSMLMGPNLKETPSLKVIIEDLPQQPNLFDCGIMVLKYMEHWEANKKYNGQSMPTYSGAKLQQFRQDYIIDWVMDLQNIHRDTILYPIQYNTYAFPSVD</sequence>
<dbReference type="GO" id="GO:0006508">
    <property type="term" value="P:proteolysis"/>
    <property type="evidence" value="ECO:0007669"/>
    <property type="project" value="UniProtKB-KW"/>
</dbReference>
<protein>
    <submittedName>
        <fullName evidence="6">Ulp1 protease family</fullName>
    </submittedName>
</protein>
<evidence type="ECO:0000259" key="5">
    <source>
        <dbReference type="Pfam" id="PF02902"/>
    </source>
</evidence>
<reference evidence="6 7" key="1">
    <citation type="submission" date="2019-04" db="EMBL/GenBank/DDBJ databases">
        <title>An improved genome assembly and genetic linkage map for asparagus bean, Vigna unguiculata ssp. sesquipedialis.</title>
        <authorList>
            <person name="Xia Q."/>
            <person name="Zhang R."/>
            <person name="Dong Y."/>
        </authorList>
    </citation>
    <scope>NUCLEOTIDE SEQUENCE [LARGE SCALE GENOMIC DNA]</scope>
    <source>
        <tissue evidence="6">Leaf</tissue>
    </source>
</reference>
<accession>A0A4D6MUG7</accession>
<dbReference type="GO" id="GO:0008234">
    <property type="term" value="F:cysteine-type peptidase activity"/>
    <property type="evidence" value="ECO:0007669"/>
    <property type="project" value="InterPro"/>
</dbReference>
<feature type="compositionally biased region" description="Basic and acidic residues" evidence="4">
    <location>
        <begin position="205"/>
        <end position="215"/>
    </location>
</feature>
<dbReference type="InterPro" id="IPR038765">
    <property type="entry name" value="Papain-like_cys_pep_sf"/>
</dbReference>
<organism evidence="6 7">
    <name type="scientific">Vigna unguiculata</name>
    <name type="common">Cowpea</name>
    <dbReference type="NCBI Taxonomy" id="3917"/>
    <lineage>
        <taxon>Eukaryota</taxon>
        <taxon>Viridiplantae</taxon>
        <taxon>Streptophyta</taxon>
        <taxon>Embryophyta</taxon>
        <taxon>Tracheophyta</taxon>
        <taxon>Spermatophyta</taxon>
        <taxon>Magnoliopsida</taxon>
        <taxon>eudicotyledons</taxon>
        <taxon>Gunneridae</taxon>
        <taxon>Pentapetalae</taxon>
        <taxon>rosids</taxon>
        <taxon>fabids</taxon>
        <taxon>Fabales</taxon>
        <taxon>Fabaceae</taxon>
        <taxon>Papilionoideae</taxon>
        <taxon>50 kb inversion clade</taxon>
        <taxon>NPAAA clade</taxon>
        <taxon>indigoferoid/millettioid clade</taxon>
        <taxon>Phaseoleae</taxon>
        <taxon>Vigna</taxon>
    </lineage>
</organism>
<evidence type="ECO:0000256" key="2">
    <source>
        <dbReference type="ARBA" id="ARBA00022670"/>
    </source>
</evidence>
<gene>
    <name evidence="6" type="ORF">DEO72_LG8g1580</name>
</gene>
<dbReference type="Pfam" id="PF02902">
    <property type="entry name" value="Peptidase_C48"/>
    <property type="match status" value="1"/>
</dbReference>
<evidence type="ECO:0000313" key="7">
    <source>
        <dbReference type="Proteomes" id="UP000501690"/>
    </source>
</evidence>
<evidence type="ECO:0000256" key="1">
    <source>
        <dbReference type="ARBA" id="ARBA00005234"/>
    </source>
</evidence>
<evidence type="ECO:0000313" key="6">
    <source>
        <dbReference type="EMBL" id="QCE03555.1"/>
    </source>
</evidence>
<feature type="region of interest" description="Disordered" evidence="4">
    <location>
        <begin position="184"/>
        <end position="215"/>
    </location>
</feature>
<dbReference type="AlphaFoldDB" id="A0A4D6MUG7"/>
<dbReference type="Gene3D" id="3.40.395.10">
    <property type="entry name" value="Adenoviral Proteinase, Chain A"/>
    <property type="match status" value="1"/>
</dbReference>
<proteinExistence type="inferred from homology"/>
<keyword evidence="3" id="KW-0378">Hydrolase</keyword>
<evidence type="ECO:0000256" key="4">
    <source>
        <dbReference type="SAM" id="MobiDB-lite"/>
    </source>
</evidence>
<keyword evidence="2 6" id="KW-0645">Protease</keyword>